<evidence type="ECO:0000256" key="1">
    <source>
        <dbReference type="SAM" id="Phobius"/>
    </source>
</evidence>
<dbReference type="AlphaFoldDB" id="A0A5N5QLK3"/>
<organism evidence="2 3">
    <name type="scientific">Ceratobasidium theobromae</name>
    <dbReference type="NCBI Taxonomy" id="1582974"/>
    <lineage>
        <taxon>Eukaryota</taxon>
        <taxon>Fungi</taxon>
        <taxon>Dikarya</taxon>
        <taxon>Basidiomycota</taxon>
        <taxon>Agaricomycotina</taxon>
        <taxon>Agaricomycetes</taxon>
        <taxon>Cantharellales</taxon>
        <taxon>Ceratobasidiaceae</taxon>
        <taxon>Ceratobasidium</taxon>
    </lineage>
</organism>
<sequence length="98" mass="10334">MKNLVPLIAVDLLYALGLLYVLDLLYVALIVLAPTLGPVLARVHPVVEPVLILESAPSAALALAHHPAQATQTLLVSAENAEKSTKRKNAANRAARPA</sequence>
<evidence type="ECO:0000313" key="2">
    <source>
        <dbReference type="EMBL" id="KAB5592665.1"/>
    </source>
</evidence>
<evidence type="ECO:0000313" key="3">
    <source>
        <dbReference type="Proteomes" id="UP000383932"/>
    </source>
</evidence>
<comment type="caution">
    <text evidence="2">The sequence shown here is derived from an EMBL/GenBank/DDBJ whole genome shotgun (WGS) entry which is preliminary data.</text>
</comment>
<keyword evidence="1" id="KW-0472">Membrane</keyword>
<evidence type="ECO:0008006" key="4">
    <source>
        <dbReference type="Google" id="ProtNLM"/>
    </source>
</evidence>
<accession>A0A5N5QLK3</accession>
<proteinExistence type="predicted"/>
<reference evidence="2 3" key="1">
    <citation type="journal article" date="2019" name="Fungal Biol. Biotechnol.">
        <title>Draft genome sequence of fastidious pathogen Ceratobasidium theobromae, which causes vascular-streak dieback in Theobroma cacao.</title>
        <authorList>
            <person name="Ali S.S."/>
            <person name="Asman A."/>
            <person name="Shao J."/>
            <person name="Firmansyah A.P."/>
            <person name="Susilo A.W."/>
            <person name="Rosmana A."/>
            <person name="McMahon P."/>
            <person name="Junaid M."/>
            <person name="Guest D."/>
            <person name="Kheng T.Y."/>
            <person name="Meinhardt L.W."/>
            <person name="Bailey B.A."/>
        </authorList>
    </citation>
    <scope>NUCLEOTIDE SEQUENCE [LARGE SCALE GENOMIC DNA]</scope>
    <source>
        <strain evidence="2 3">CT2</strain>
    </source>
</reference>
<keyword evidence="1" id="KW-1133">Transmembrane helix</keyword>
<keyword evidence="3" id="KW-1185">Reference proteome</keyword>
<name>A0A5N5QLK3_9AGAM</name>
<keyword evidence="1" id="KW-0812">Transmembrane</keyword>
<protein>
    <recommendedName>
        <fullName evidence="4">Transmembrane protein</fullName>
    </recommendedName>
</protein>
<gene>
    <name evidence="2" type="ORF">CTheo_3865</name>
</gene>
<dbReference type="Proteomes" id="UP000383932">
    <property type="component" value="Unassembled WGS sequence"/>
</dbReference>
<feature type="transmembrane region" description="Helical" evidence="1">
    <location>
        <begin position="12"/>
        <end position="32"/>
    </location>
</feature>
<dbReference type="EMBL" id="SSOP01000057">
    <property type="protein sequence ID" value="KAB5592665.1"/>
    <property type="molecule type" value="Genomic_DNA"/>
</dbReference>